<sequence length="96" mass="10101">MALYLKALSAGDCEAARTMEAGGIAARDDGLCGRIAVSDVGWDRSPAQPNDRERVFSTQLTATGWDGGLPDGKHTVFFTVQQQDDGSWKVTGGSGP</sequence>
<organism evidence="1 2">
    <name type="scientific">Intrasporangium oryzae NRRL B-24470</name>
    <dbReference type="NCBI Taxonomy" id="1386089"/>
    <lineage>
        <taxon>Bacteria</taxon>
        <taxon>Bacillati</taxon>
        <taxon>Actinomycetota</taxon>
        <taxon>Actinomycetes</taxon>
        <taxon>Micrococcales</taxon>
        <taxon>Intrasporangiaceae</taxon>
        <taxon>Intrasporangium</taxon>
    </lineage>
</organism>
<keyword evidence="2" id="KW-1185">Reference proteome</keyword>
<evidence type="ECO:0000313" key="1">
    <source>
        <dbReference type="EMBL" id="EWT01461.1"/>
    </source>
</evidence>
<dbReference type="EMBL" id="AWSA01000022">
    <property type="protein sequence ID" value="EWT01461.1"/>
    <property type="molecule type" value="Genomic_DNA"/>
</dbReference>
<comment type="caution">
    <text evidence="1">The sequence shown here is derived from an EMBL/GenBank/DDBJ whole genome shotgun (WGS) entry which is preliminary data.</text>
</comment>
<accession>W9G5M1</accession>
<reference evidence="1 2" key="1">
    <citation type="submission" date="2013-08" db="EMBL/GenBank/DDBJ databases">
        <title>Intrasporangium oryzae NRRL B-24470.</title>
        <authorList>
            <person name="Liu H."/>
            <person name="Wang G."/>
        </authorList>
    </citation>
    <scope>NUCLEOTIDE SEQUENCE [LARGE SCALE GENOMIC DNA]</scope>
    <source>
        <strain evidence="1 2">NRRL B-24470</strain>
    </source>
</reference>
<proteinExistence type="predicted"/>
<dbReference type="Proteomes" id="UP000019489">
    <property type="component" value="Unassembled WGS sequence"/>
</dbReference>
<dbReference type="AlphaFoldDB" id="W9G5M1"/>
<dbReference type="RefSeq" id="WP_157557668.1">
    <property type="nucleotide sequence ID" value="NZ_AWSA01000022.1"/>
</dbReference>
<name>W9G5M1_9MICO</name>
<protein>
    <submittedName>
        <fullName evidence="1">Uncharacterized protein</fullName>
    </submittedName>
</protein>
<evidence type="ECO:0000313" key="2">
    <source>
        <dbReference type="Proteomes" id="UP000019489"/>
    </source>
</evidence>
<dbReference type="OrthoDB" id="4870511at2"/>
<gene>
    <name evidence="1" type="ORF">N865_10635</name>
</gene>